<dbReference type="PANTHER" id="PTHR46797">
    <property type="entry name" value="HTH-TYPE TRANSCRIPTIONAL REGULATOR"/>
    <property type="match status" value="1"/>
</dbReference>
<protein>
    <submittedName>
        <fullName evidence="3">XRE family transcriptional regulator</fullName>
    </submittedName>
</protein>
<evidence type="ECO:0000259" key="2">
    <source>
        <dbReference type="PROSITE" id="PS50943"/>
    </source>
</evidence>
<evidence type="ECO:0000256" key="1">
    <source>
        <dbReference type="ARBA" id="ARBA00023125"/>
    </source>
</evidence>
<organism evidence="3 4">
    <name type="scientific">Acidilutibacter cellobiosedens</name>
    <dbReference type="NCBI Taxonomy" id="2507161"/>
    <lineage>
        <taxon>Bacteria</taxon>
        <taxon>Bacillati</taxon>
        <taxon>Bacillota</taxon>
        <taxon>Tissierellia</taxon>
        <taxon>Tissierellales</taxon>
        <taxon>Acidilutibacteraceae</taxon>
        <taxon>Acidilutibacter</taxon>
    </lineage>
</organism>
<dbReference type="GO" id="GO:0005829">
    <property type="term" value="C:cytosol"/>
    <property type="evidence" value="ECO:0007669"/>
    <property type="project" value="TreeGrafter"/>
</dbReference>
<feature type="domain" description="HTH cro/C1-type" evidence="2">
    <location>
        <begin position="12"/>
        <end position="66"/>
    </location>
</feature>
<dbReference type="KEGG" id="spoa:EQM13_00455"/>
<dbReference type="InterPro" id="IPR010982">
    <property type="entry name" value="Lambda_DNA-bd_dom_sf"/>
</dbReference>
<evidence type="ECO:0000313" key="4">
    <source>
        <dbReference type="Proteomes" id="UP000287969"/>
    </source>
</evidence>
<dbReference type="GO" id="GO:0003700">
    <property type="term" value="F:DNA-binding transcription factor activity"/>
    <property type="evidence" value="ECO:0007669"/>
    <property type="project" value="TreeGrafter"/>
</dbReference>
<dbReference type="OrthoDB" id="9798912at2"/>
<dbReference type="RefSeq" id="WP_128751620.1">
    <property type="nucleotide sequence ID" value="NZ_CP035282.1"/>
</dbReference>
<dbReference type="PANTHER" id="PTHR46797:SF1">
    <property type="entry name" value="METHYLPHOSPHONATE SYNTHASE"/>
    <property type="match status" value="1"/>
</dbReference>
<dbReference type="Gene3D" id="1.10.260.40">
    <property type="entry name" value="lambda repressor-like DNA-binding domains"/>
    <property type="match status" value="1"/>
</dbReference>
<dbReference type="SUPFAM" id="SSF47413">
    <property type="entry name" value="lambda repressor-like DNA-binding domains"/>
    <property type="match status" value="1"/>
</dbReference>
<dbReference type="AlphaFoldDB" id="A0A410Q825"/>
<keyword evidence="1" id="KW-0238">DNA-binding</keyword>
<evidence type="ECO:0000313" key="3">
    <source>
        <dbReference type="EMBL" id="QAT60147.1"/>
    </source>
</evidence>
<dbReference type="Proteomes" id="UP000287969">
    <property type="component" value="Chromosome"/>
</dbReference>
<keyword evidence="4" id="KW-1185">Reference proteome</keyword>
<dbReference type="InterPro" id="IPR050807">
    <property type="entry name" value="TransReg_Diox_bact_type"/>
</dbReference>
<proteinExistence type="predicted"/>
<dbReference type="CDD" id="cd00093">
    <property type="entry name" value="HTH_XRE"/>
    <property type="match status" value="1"/>
</dbReference>
<dbReference type="InterPro" id="IPR001387">
    <property type="entry name" value="Cro/C1-type_HTH"/>
</dbReference>
<dbReference type="EMBL" id="CP035282">
    <property type="protein sequence ID" value="QAT60147.1"/>
    <property type="molecule type" value="Genomic_DNA"/>
</dbReference>
<accession>A0A410Q825</accession>
<name>A0A410Q825_9FIRM</name>
<reference evidence="4" key="1">
    <citation type="submission" date="2019-01" db="EMBL/GenBank/DDBJ databases">
        <title>Draft genomes of a novel of Sporanaerobacter strains.</title>
        <authorList>
            <person name="Ma S."/>
        </authorList>
    </citation>
    <scope>NUCLEOTIDE SEQUENCE [LARGE SCALE GENOMIC DNA]</scope>
    <source>
        <strain evidence="4">NJN-17</strain>
    </source>
</reference>
<sequence length="107" mass="12134">MNIILNNLGATIKQARIAANLTQDELAERIGVTGRYIMALENEHKQPSFEVLCKLILVLNIPADNIFYPKNPHTENEKEQLMRLLSQCDERDLKIITATAKAMLESK</sequence>
<dbReference type="Pfam" id="PF01381">
    <property type="entry name" value="HTH_3"/>
    <property type="match status" value="1"/>
</dbReference>
<dbReference type="PROSITE" id="PS50943">
    <property type="entry name" value="HTH_CROC1"/>
    <property type="match status" value="1"/>
</dbReference>
<dbReference type="GO" id="GO:0003677">
    <property type="term" value="F:DNA binding"/>
    <property type="evidence" value="ECO:0007669"/>
    <property type="project" value="UniProtKB-KW"/>
</dbReference>
<gene>
    <name evidence="3" type="ORF">EQM13_00455</name>
</gene>
<dbReference type="SMART" id="SM00530">
    <property type="entry name" value="HTH_XRE"/>
    <property type="match status" value="1"/>
</dbReference>